<dbReference type="AlphaFoldDB" id="A0A916SG45"/>
<organism evidence="7 8">
    <name type="scientific">Brucella endophytica</name>
    <dbReference type="NCBI Taxonomy" id="1963359"/>
    <lineage>
        <taxon>Bacteria</taxon>
        <taxon>Pseudomonadati</taxon>
        <taxon>Pseudomonadota</taxon>
        <taxon>Alphaproteobacteria</taxon>
        <taxon>Hyphomicrobiales</taxon>
        <taxon>Brucellaceae</taxon>
        <taxon>Brucella/Ochrobactrum group</taxon>
        <taxon>Brucella</taxon>
    </lineage>
</organism>
<feature type="domain" description="NfeD-like C-terminal" evidence="6">
    <location>
        <begin position="98"/>
        <end position="144"/>
    </location>
</feature>
<keyword evidence="4 5" id="KW-0472">Membrane</keyword>
<evidence type="ECO:0000256" key="1">
    <source>
        <dbReference type="ARBA" id="ARBA00004141"/>
    </source>
</evidence>
<dbReference type="Proteomes" id="UP000646478">
    <property type="component" value="Unassembled WGS sequence"/>
</dbReference>
<keyword evidence="8" id="KW-1185">Reference proteome</keyword>
<sequence length="157" mass="17289">MIVEFLTNLGIWNWLVLGLVLLMLEILAPGIFFIWFGLAALVTGALAFLLASSAAGFGWQLQTVVFLVLAVLFALAGRRFFGSRSDDSDDPLLNRRGQQLVGQRATLTEPIVNGRGRIRMNDTMWRVKGPDLPAGTEVRVVGFDPVSLEMDVEGIRE</sequence>
<dbReference type="EMBL" id="BMHH01000011">
    <property type="protein sequence ID" value="GGA98492.1"/>
    <property type="molecule type" value="Genomic_DNA"/>
</dbReference>
<evidence type="ECO:0000313" key="7">
    <source>
        <dbReference type="EMBL" id="GGA98492.1"/>
    </source>
</evidence>
<keyword evidence="2 5" id="KW-0812">Transmembrane</keyword>
<evidence type="ECO:0000259" key="6">
    <source>
        <dbReference type="Pfam" id="PF01957"/>
    </source>
</evidence>
<name>A0A916SG45_9HYPH</name>
<gene>
    <name evidence="7" type="ORF">GCM10011491_28440</name>
</gene>
<accession>A0A916SG45</accession>
<evidence type="ECO:0000256" key="3">
    <source>
        <dbReference type="ARBA" id="ARBA00022989"/>
    </source>
</evidence>
<dbReference type="Gene3D" id="2.40.50.140">
    <property type="entry name" value="Nucleic acid-binding proteins"/>
    <property type="match status" value="1"/>
</dbReference>
<dbReference type="InterPro" id="IPR012340">
    <property type="entry name" value="NA-bd_OB-fold"/>
</dbReference>
<dbReference type="Pfam" id="PF01957">
    <property type="entry name" value="NfeD"/>
    <property type="match status" value="1"/>
</dbReference>
<protein>
    <submittedName>
        <fullName evidence="7">Membrane protein</fullName>
    </submittedName>
</protein>
<dbReference type="PANTHER" id="PTHR33507">
    <property type="entry name" value="INNER MEMBRANE PROTEIN YBBJ"/>
    <property type="match status" value="1"/>
</dbReference>
<comment type="subcellular location">
    <subcellularLocation>
        <location evidence="1">Membrane</location>
        <topology evidence="1">Multi-pass membrane protein</topology>
    </subcellularLocation>
</comment>
<proteinExistence type="predicted"/>
<dbReference type="InterPro" id="IPR052165">
    <property type="entry name" value="Membrane_assoc_protease"/>
</dbReference>
<evidence type="ECO:0000256" key="5">
    <source>
        <dbReference type="SAM" id="Phobius"/>
    </source>
</evidence>
<feature type="transmembrane region" description="Helical" evidence="5">
    <location>
        <begin position="6"/>
        <end position="24"/>
    </location>
</feature>
<feature type="transmembrane region" description="Helical" evidence="5">
    <location>
        <begin position="57"/>
        <end position="76"/>
    </location>
</feature>
<feature type="transmembrane region" description="Helical" evidence="5">
    <location>
        <begin position="31"/>
        <end position="51"/>
    </location>
</feature>
<dbReference type="InterPro" id="IPR002810">
    <property type="entry name" value="NfeD-like_C"/>
</dbReference>
<dbReference type="GO" id="GO:0005886">
    <property type="term" value="C:plasma membrane"/>
    <property type="evidence" value="ECO:0007669"/>
    <property type="project" value="TreeGrafter"/>
</dbReference>
<evidence type="ECO:0000313" key="8">
    <source>
        <dbReference type="Proteomes" id="UP000646478"/>
    </source>
</evidence>
<reference evidence="7" key="1">
    <citation type="journal article" date="2014" name="Int. J. Syst. Evol. Microbiol.">
        <title>Complete genome sequence of Corynebacterium casei LMG S-19264T (=DSM 44701T), isolated from a smear-ripened cheese.</title>
        <authorList>
            <consortium name="US DOE Joint Genome Institute (JGI-PGF)"/>
            <person name="Walter F."/>
            <person name="Albersmeier A."/>
            <person name="Kalinowski J."/>
            <person name="Ruckert C."/>
        </authorList>
    </citation>
    <scope>NUCLEOTIDE SEQUENCE</scope>
    <source>
        <strain evidence="7">CGMCC 1.15082</strain>
    </source>
</reference>
<dbReference type="RefSeq" id="WP_188824857.1">
    <property type="nucleotide sequence ID" value="NZ_BMHH01000011.1"/>
</dbReference>
<evidence type="ECO:0000256" key="4">
    <source>
        <dbReference type="ARBA" id="ARBA00023136"/>
    </source>
</evidence>
<keyword evidence="3 5" id="KW-1133">Transmembrane helix</keyword>
<reference evidence="7" key="2">
    <citation type="submission" date="2020-09" db="EMBL/GenBank/DDBJ databases">
        <authorList>
            <person name="Sun Q."/>
            <person name="Zhou Y."/>
        </authorList>
    </citation>
    <scope>NUCLEOTIDE SEQUENCE</scope>
    <source>
        <strain evidence="7">CGMCC 1.15082</strain>
    </source>
</reference>
<dbReference type="PANTHER" id="PTHR33507:SF3">
    <property type="entry name" value="INNER MEMBRANE PROTEIN YBBJ"/>
    <property type="match status" value="1"/>
</dbReference>
<evidence type="ECO:0000256" key="2">
    <source>
        <dbReference type="ARBA" id="ARBA00022692"/>
    </source>
</evidence>
<comment type="caution">
    <text evidence="7">The sequence shown here is derived from an EMBL/GenBank/DDBJ whole genome shotgun (WGS) entry which is preliminary data.</text>
</comment>